<evidence type="ECO:0000313" key="2">
    <source>
        <dbReference type="Proteomes" id="UP000031278"/>
    </source>
</evidence>
<protein>
    <submittedName>
        <fullName evidence="1">Uncharacterized protein</fullName>
    </submittedName>
</protein>
<name>A0A0B9GYD6_9GAMM</name>
<proteinExistence type="predicted"/>
<reference evidence="1 2" key="1">
    <citation type="submission" date="2014-12" db="EMBL/GenBank/DDBJ databases">
        <title>Genome sequencing of Photobacterium gaetbulicola AD005a.</title>
        <authorList>
            <person name="Adrian T.G.S."/>
            <person name="Chan K.G."/>
        </authorList>
    </citation>
    <scope>NUCLEOTIDE SEQUENCE [LARGE SCALE GENOMIC DNA]</scope>
    <source>
        <strain evidence="1 2">AD005a</strain>
    </source>
</reference>
<accession>A0A0B9GYD6</accession>
<organism evidence="1 2">
    <name type="scientific">Photobacterium gaetbulicola</name>
    <dbReference type="NCBI Taxonomy" id="1295392"/>
    <lineage>
        <taxon>Bacteria</taxon>
        <taxon>Pseudomonadati</taxon>
        <taxon>Pseudomonadota</taxon>
        <taxon>Gammaproteobacteria</taxon>
        <taxon>Vibrionales</taxon>
        <taxon>Vibrionaceae</taxon>
        <taxon>Photobacterium</taxon>
    </lineage>
</organism>
<comment type="caution">
    <text evidence="1">The sequence shown here is derived from an EMBL/GenBank/DDBJ whole genome shotgun (WGS) entry which is preliminary data.</text>
</comment>
<sequence length="145" mass="16067">MNKIIKLSYEGKDFGYMGMKKNGNMHVFYGGADKSDAVEFKQVEYPKRSNAYYYEVVKQSKHYLDIKATNSVLFADKPNISLAMSSIVAWEEVDGELHAIISGKDTTKSVSRSAADPDSTTLYGNLTFGDGNTCKVKILDAEKVS</sequence>
<dbReference type="Proteomes" id="UP000031278">
    <property type="component" value="Unassembled WGS sequence"/>
</dbReference>
<dbReference type="EMBL" id="JWLZ01000152">
    <property type="protein sequence ID" value="KHT63686.1"/>
    <property type="molecule type" value="Genomic_DNA"/>
</dbReference>
<dbReference type="AlphaFoldDB" id="A0A0B9GYD6"/>
<dbReference type="RefSeq" id="WP_039461120.1">
    <property type="nucleotide sequence ID" value="NZ_JWLZ01000152.1"/>
</dbReference>
<evidence type="ECO:0000313" key="1">
    <source>
        <dbReference type="EMBL" id="KHT63686.1"/>
    </source>
</evidence>
<gene>
    <name evidence="1" type="ORF">RJ45_10010</name>
</gene>